<dbReference type="GeneID" id="97392254"/>
<dbReference type="Gene3D" id="1.20.120.160">
    <property type="entry name" value="HPT domain"/>
    <property type="match status" value="1"/>
</dbReference>
<dbReference type="RefSeq" id="WP_055290623.1">
    <property type="nucleotide sequence ID" value="NZ_CP173382.1"/>
</dbReference>
<evidence type="ECO:0000259" key="2">
    <source>
        <dbReference type="PROSITE" id="PS50894"/>
    </source>
</evidence>
<dbReference type="SUPFAM" id="SSF47226">
    <property type="entry name" value="Histidine-containing phosphotransfer domain, HPT domain"/>
    <property type="match status" value="1"/>
</dbReference>
<accession>A0A173UZJ4</accession>
<feature type="domain" description="HPt" evidence="2">
    <location>
        <begin position="23"/>
        <end position="116"/>
    </location>
</feature>
<feature type="modified residue" description="Phosphohistidine" evidence="1">
    <location>
        <position position="60"/>
    </location>
</feature>
<dbReference type="EMBL" id="CYYA01000018">
    <property type="protein sequence ID" value="CUN19790.1"/>
    <property type="molecule type" value="Genomic_DNA"/>
</dbReference>
<dbReference type="GO" id="GO:0000160">
    <property type="term" value="P:phosphorelay signal transduction system"/>
    <property type="evidence" value="ECO:0007669"/>
    <property type="project" value="InterPro"/>
</dbReference>
<sequence length="116" mass="13283">MDIKECYRKMGGNFEDVMQRLGNESFIQRFVIRFLDDPSFQMIKDGIEKKDAELAFRGAHTLKGVCSNLGFSKLCDLSSQLTEILRGRELKGYEAVLAQVEKQYQITVEAIRELGQ</sequence>
<dbReference type="STRING" id="39490.ERS852448_02337"/>
<dbReference type="PROSITE" id="PS50894">
    <property type="entry name" value="HPT"/>
    <property type="match status" value="1"/>
</dbReference>
<keyword evidence="1" id="KW-0597">Phosphoprotein</keyword>
<organism evidence="3 4">
    <name type="scientific">Eubacterium ramulus</name>
    <dbReference type="NCBI Taxonomy" id="39490"/>
    <lineage>
        <taxon>Bacteria</taxon>
        <taxon>Bacillati</taxon>
        <taxon>Bacillota</taxon>
        <taxon>Clostridia</taxon>
        <taxon>Eubacteriales</taxon>
        <taxon>Eubacteriaceae</taxon>
        <taxon>Eubacterium</taxon>
    </lineage>
</organism>
<dbReference type="Proteomes" id="UP000095492">
    <property type="component" value="Unassembled WGS sequence"/>
</dbReference>
<dbReference type="AlphaFoldDB" id="A0A173UZJ4"/>
<dbReference type="Pfam" id="PF01627">
    <property type="entry name" value="Hpt"/>
    <property type="match status" value="1"/>
</dbReference>
<dbReference type="InterPro" id="IPR036641">
    <property type="entry name" value="HPT_dom_sf"/>
</dbReference>
<protein>
    <submittedName>
        <fullName evidence="3">Hpt domain</fullName>
    </submittedName>
</protein>
<dbReference type="OrthoDB" id="1669200at2"/>
<proteinExistence type="predicted"/>
<evidence type="ECO:0000256" key="1">
    <source>
        <dbReference type="PROSITE-ProRule" id="PRU00110"/>
    </source>
</evidence>
<gene>
    <name evidence="3" type="ORF">ERS852448_02337</name>
</gene>
<evidence type="ECO:0000313" key="4">
    <source>
        <dbReference type="Proteomes" id="UP000095492"/>
    </source>
</evidence>
<name>A0A173UZJ4_EUBRA</name>
<reference evidence="3 4" key="1">
    <citation type="submission" date="2015-09" db="EMBL/GenBank/DDBJ databases">
        <authorList>
            <consortium name="Pathogen Informatics"/>
        </authorList>
    </citation>
    <scope>NUCLEOTIDE SEQUENCE [LARGE SCALE GENOMIC DNA]</scope>
    <source>
        <strain evidence="3 4">2789STDY5608891</strain>
    </source>
</reference>
<evidence type="ECO:0000313" key="3">
    <source>
        <dbReference type="EMBL" id="CUN19790.1"/>
    </source>
</evidence>
<dbReference type="InterPro" id="IPR008207">
    <property type="entry name" value="Sig_transdc_His_kin_Hpt_dom"/>
</dbReference>